<keyword evidence="2" id="KW-0175">Coiled coil</keyword>
<dbReference type="InterPro" id="IPR051044">
    <property type="entry name" value="MAG_DAG_Lipase"/>
</dbReference>
<gene>
    <name evidence="4" type="ORF">DS031_03235</name>
</gene>
<dbReference type="SUPFAM" id="SSF53474">
    <property type="entry name" value="alpha/beta-Hydrolases"/>
    <property type="match status" value="1"/>
</dbReference>
<feature type="coiled-coil region" evidence="2">
    <location>
        <begin position="130"/>
        <end position="158"/>
    </location>
</feature>
<evidence type="ECO:0000256" key="2">
    <source>
        <dbReference type="SAM" id="Coils"/>
    </source>
</evidence>
<dbReference type="RefSeq" id="WP_113804500.1">
    <property type="nucleotide sequence ID" value="NZ_QOCW01000002.1"/>
</dbReference>
<feature type="active site" description="Charge relay system" evidence="1">
    <location>
        <position position="222"/>
    </location>
</feature>
<evidence type="ECO:0000259" key="3">
    <source>
        <dbReference type="Pfam" id="PF12146"/>
    </source>
</evidence>
<dbReference type="OrthoDB" id="9800213at2"/>
<feature type="active site" description="Charge relay system" evidence="1">
    <location>
        <position position="192"/>
    </location>
</feature>
<dbReference type="InterPro" id="IPR012354">
    <property type="entry name" value="Esterase_lipase"/>
</dbReference>
<keyword evidence="5" id="KW-1185">Reference proteome</keyword>
<feature type="domain" description="Serine aminopeptidase S33" evidence="3">
    <location>
        <begin position="16"/>
        <end position="229"/>
    </location>
</feature>
<dbReference type="PIRSF" id="PIRSF017388">
    <property type="entry name" value="Esterase_lipase"/>
    <property type="match status" value="1"/>
</dbReference>
<proteinExistence type="predicted"/>
<dbReference type="AlphaFoldDB" id="A0A366XXA1"/>
<dbReference type="InterPro" id="IPR029058">
    <property type="entry name" value="AB_hydrolase_fold"/>
</dbReference>
<comment type="caution">
    <text evidence="4">The sequence shown here is derived from an EMBL/GenBank/DDBJ whole genome shotgun (WGS) entry which is preliminary data.</text>
</comment>
<dbReference type="Pfam" id="PF12146">
    <property type="entry name" value="Hydrolase_4"/>
    <property type="match status" value="1"/>
</dbReference>
<evidence type="ECO:0000313" key="5">
    <source>
        <dbReference type="Proteomes" id="UP000253314"/>
    </source>
</evidence>
<organism evidence="4 5">
    <name type="scientific">Bacillus taeanensis</name>
    <dbReference type="NCBI Taxonomy" id="273032"/>
    <lineage>
        <taxon>Bacteria</taxon>
        <taxon>Bacillati</taxon>
        <taxon>Bacillota</taxon>
        <taxon>Bacilli</taxon>
        <taxon>Bacillales</taxon>
        <taxon>Bacillaceae</taxon>
        <taxon>Bacillus</taxon>
    </lineage>
</organism>
<protein>
    <submittedName>
        <fullName evidence="4">Carboxylesterase</fullName>
    </submittedName>
</protein>
<dbReference type="InterPro" id="IPR022742">
    <property type="entry name" value="Hydrolase_4"/>
</dbReference>
<evidence type="ECO:0000256" key="1">
    <source>
        <dbReference type="PIRSR" id="PIRSR017388-1"/>
    </source>
</evidence>
<dbReference type="GO" id="GO:0052689">
    <property type="term" value="F:carboxylic ester hydrolase activity"/>
    <property type="evidence" value="ECO:0007669"/>
    <property type="project" value="InterPro"/>
</dbReference>
<dbReference type="Gene3D" id="3.40.50.1820">
    <property type="entry name" value="alpha/beta hydrolase"/>
    <property type="match status" value="1"/>
</dbReference>
<sequence>MKVVEPKSFTFEGGNRAVLLLHGFTGNTADVRMLGRYLQSKGYTSHSPLYKGHGKPPERFIESTPQDWWKNVIDGYNFLRDSGYKKVAAAGISLGGVFSLKLALELPLVGIVPMCAPMGLQNKNILRNMVLSYSREYKKHERKNDEQIEQELNIIERNSLEMIQLLQKLVADVRENLKHITVPTFVVQGRHDKVINLDSPEIIYHTVKTENKKLNWYEQSGHIITLEEERNQVEEDVCKFLDTLSWEEENKLDDGVSSEKAPQIWW</sequence>
<reference evidence="4 5" key="1">
    <citation type="submission" date="2018-07" db="EMBL/GenBank/DDBJ databases">
        <title>Lottiidibacillus patelloidae gen. nov., sp. nov., isolated from the intestinal tract of a marine limpet and the reclassification of B. taeanensis BH030017T, B. algicola KMM 3737T and B. hwajinpoensis SW-72T as genus Lottiidibacillus.</title>
        <authorList>
            <person name="Liu R."/>
            <person name="Huang Z."/>
        </authorList>
    </citation>
    <scope>NUCLEOTIDE SEQUENCE [LARGE SCALE GENOMIC DNA]</scope>
    <source>
        <strain evidence="4 5">BH030017</strain>
    </source>
</reference>
<name>A0A366XXA1_9BACI</name>
<dbReference type="PANTHER" id="PTHR11614">
    <property type="entry name" value="PHOSPHOLIPASE-RELATED"/>
    <property type="match status" value="1"/>
</dbReference>
<dbReference type="Proteomes" id="UP000253314">
    <property type="component" value="Unassembled WGS sequence"/>
</dbReference>
<feature type="active site" description="Nucleophile" evidence="1">
    <location>
        <position position="93"/>
    </location>
</feature>
<dbReference type="EMBL" id="QOCW01000002">
    <property type="protein sequence ID" value="RBW71020.1"/>
    <property type="molecule type" value="Genomic_DNA"/>
</dbReference>
<accession>A0A366XXA1</accession>
<evidence type="ECO:0000313" key="4">
    <source>
        <dbReference type="EMBL" id="RBW71020.1"/>
    </source>
</evidence>